<dbReference type="Pfam" id="PF02806">
    <property type="entry name" value="Alpha-amylase_C"/>
    <property type="match status" value="1"/>
</dbReference>
<comment type="pathway">
    <text evidence="3 10">Glycan biosynthesis; glycogen biosynthesis.</text>
</comment>
<evidence type="ECO:0000256" key="8">
    <source>
        <dbReference type="ARBA" id="ARBA00023056"/>
    </source>
</evidence>
<dbReference type="InterPro" id="IPR006048">
    <property type="entry name" value="A-amylase/branching_C"/>
</dbReference>
<evidence type="ECO:0000256" key="5">
    <source>
        <dbReference type="ARBA" id="ARBA00022600"/>
    </source>
</evidence>
<evidence type="ECO:0000256" key="11">
    <source>
        <dbReference type="PIRSR" id="PIRSR000463-1"/>
    </source>
</evidence>
<protein>
    <recommendedName>
        <fullName evidence="10">1,4-alpha-glucan branching enzyme GlgB</fullName>
        <ecNumber evidence="10">2.4.1.18</ecNumber>
    </recommendedName>
    <alternativeName>
        <fullName evidence="10">1,4-alpha-D-glucan:1,4-alpha-D-glucan 6-glucosyl-transferase</fullName>
    </alternativeName>
    <alternativeName>
        <fullName evidence="10">Alpha-(1-&gt;4)-glucan branching enzyme</fullName>
    </alternativeName>
    <alternativeName>
        <fullName evidence="10">Glycogen branching enzyme</fullName>
        <shortName evidence="10">BE</shortName>
    </alternativeName>
</protein>
<dbReference type="GO" id="GO:0003844">
    <property type="term" value="F:1,4-alpha-glucan branching enzyme activity"/>
    <property type="evidence" value="ECO:0007669"/>
    <property type="project" value="UniProtKB-UniRule"/>
</dbReference>
<dbReference type="Pfam" id="PF02922">
    <property type="entry name" value="CBM_48"/>
    <property type="match status" value="1"/>
</dbReference>
<dbReference type="InterPro" id="IPR013780">
    <property type="entry name" value="Glyco_hydro_b"/>
</dbReference>
<dbReference type="PIRSF" id="PIRSF000463">
    <property type="entry name" value="GlgB"/>
    <property type="match status" value="1"/>
</dbReference>
<gene>
    <name evidence="13" type="primary">glgB_1</name>
    <name evidence="10" type="synonym">glgB</name>
    <name evidence="13" type="ORF">NCTC8284_03375</name>
</gene>
<dbReference type="GO" id="GO:0005829">
    <property type="term" value="C:cytosol"/>
    <property type="evidence" value="ECO:0007669"/>
    <property type="project" value="TreeGrafter"/>
</dbReference>
<dbReference type="Pfam" id="PF00128">
    <property type="entry name" value="Alpha-amylase"/>
    <property type="match status" value="1"/>
</dbReference>
<dbReference type="PANTHER" id="PTHR43651">
    <property type="entry name" value="1,4-ALPHA-GLUCAN-BRANCHING ENZYME"/>
    <property type="match status" value="1"/>
</dbReference>
<dbReference type="InterPro" id="IPR013783">
    <property type="entry name" value="Ig-like_fold"/>
</dbReference>
<evidence type="ECO:0000256" key="6">
    <source>
        <dbReference type="ARBA" id="ARBA00022676"/>
    </source>
</evidence>
<dbReference type="GO" id="GO:0004553">
    <property type="term" value="F:hydrolase activity, hydrolyzing O-glycosyl compounds"/>
    <property type="evidence" value="ECO:0007669"/>
    <property type="project" value="InterPro"/>
</dbReference>
<dbReference type="SUPFAM" id="SSF81296">
    <property type="entry name" value="E set domains"/>
    <property type="match status" value="1"/>
</dbReference>
<dbReference type="Proteomes" id="UP000278733">
    <property type="component" value="Chromosome"/>
</dbReference>
<dbReference type="KEGG" id="rpne:NCTC8284_03375"/>
<comment type="similarity">
    <text evidence="4 10">Belongs to the glycosyl hydrolase 13 family. GlgB subfamily.</text>
</comment>
<proteinExistence type="inferred from homology"/>
<comment type="subunit">
    <text evidence="10">Monomer.</text>
</comment>
<dbReference type="SUPFAM" id="SSF51011">
    <property type="entry name" value="Glycosyl hydrolase domain"/>
    <property type="match status" value="1"/>
</dbReference>
<evidence type="ECO:0000313" key="14">
    <source>
        <dbReference type="Proteomes" id="UP000278733"/>
    </source>
</evidence>
<dbReference type="SMART" id="SM00642">
    <property type="entry name" value="Aamy"/>
    <property type="match status" value="1"/>
</dbReference>
<evidence type="ECO:0000256" key="4">
    <source>
        <dbReference type="ARBA" id="ARBA00009000"/>
    </source>
</evidence>
<keyword evidence="5 10" id="KW-0321">Glycogen metabolism</keyword>
<dbReference type="GO" id="GO:0005978">
    <property type="term" value="P:glycogen biosynthetic process"/>
    <property type="evidence" value="ECO:0007669"/>
    <property type="project" value="UniProtKB-UniRule"/>
</dbReference>
<dbReference type="InterPro" id="IPR014756">
    <property type="entry name" value="Ig_E-set"/>
</dbReference>
<dbReference type="PANTHER" id="PTHR43651:SF3">
    <property type="entry name" value="1,4-ALPHA-GLUCAN-BRANCHING ENZYME"/>
    <property type="match status" value="1"/>
</dbReference>
<name>A0A448MSN0_9PAST</name>
<dbReference type="EMBL" id="LR134405">
    <property type="protein sequence ID" value="VEH68147.1"/>
    <property type="molecule type" value="Genomic_DNA"/>
</dbReference>
<dbReference type="AlphaFoldDB" id="A0A448MSN0"/>
<keyword evidence="8 10" id="KW-0320">Glycogen biosynthesis</keyword>
<evidence type="ECO:0000256" key="10">
    <source>
        <dbReference type="HAMAP-Rule" id="MF_00685"/>
    </source>
</evidence>
<organism evidence="13 14">
    <name type="scientific">Rodentibacter pneumotropicus</name>
    <dbReference type="NCBI Taxonomy" id="758"/>
    <lineage>
        <taxon>Bacteria</taxon>
        <taxon>Pseudomonadati</taxon>
        <taxon>Pseudomonadota</taxon>
        <taxon>Gammaproteobacteria</taxon>
        <taxon>Pasteurellales</taxon>
        <taxon>Pasteurellaceae</taxon>
        <taxon>Rodentibacter</taxon>
    </lineage>
</organism>
<dbReference type="InterPro" id="IPR006407">
    <property type="entry name" value="GlgB"/>
</dbReference>
<keyword evidence="9 10" id="KW-0119">Carbohydrate metabolism</keyword>
<dbReference type="Gene3D" id="3.20.20.80">
    <property type="entry name" value="Glycosidases"/>
    <property type="match status" value="1"/>
</dbReference>
<feature type="domain" description="Glycosyl hydrolase family 13 catalytic" evidence="12">
    <location>
        <begin position="105"/>
        <end position="455"/>
    </location>
</feature>
<comment type="function">
    <text evidence="2 10">Catalyzes the formation of the alpha-1,6-glucosidic linkages in glycogen by scission of a 1,4-alpha-linked oligosaccharide from growing alpha-1,4-glucan chains and the subsequent attachment of the oligosaccharide to the alpha-1,6 position.</text>
</comment>
<evidence type="ECO:0000313" key="13">
    <source>
        <dbReference type="EMBL" id="VEH68147.1"/>
    </source>
</evidence>
<evidence type="ECO:0000256" key="7">
    <source>
        <dbReference type="ARBA" id="ARBA00022679"/>
    </source>
</evidence>
<feature type="active site" description="Proton donor" evidence="10 11">
    <location>
        <position position="316"/>
    </location>
</feature>
<sequence length="587" mass="67611">MGTECETGVHCGRFQLLGRSPPSDAIPFKSGVWELFLPKVSLGQFYKFELIDCYGNFRLKADPYAFSSQLRPDTASQVSVLPNVVEMTEARRKANQANQPISIYEVHLGSWRRNLENNFWLDYDQIADELIPYVKDIGFTHIEFLPLSEFPYDGSWGYQPLGLYSPTSRFGTAEGFRRLVKRAHEADINVILDWVPGHFPSDTHGLVAFDGTALYEYADPREGYHQDWNSLIYNYGRNEVRNFLSSNALYWLERFGLDGIRVDAVASMIYRDYSRSEGEWIPNQYGGRENLEAIEFLKHTNWKVHNEMEGTISIAEESTSFAGVTHPSENGGLGFNFKWNMGWMNDTLSYMKLDPIYRQYHHNKMTFGMVYQYSENFVLPLSHDEVVHGKCSLLDKMPGDTWQKFANLRAYYGYMWGYPGKKLLFMGNEFAQGREWNYEESLDWFLLDENIGGGWHKGVLKLVKDLNHIYRQNRPLFELDHSPEGFDWLVVNDAENSVFAFERRSGNGERIVIISNFTPVPRHNYRVGVNMAGKYEEILNTDSMYYQGSNVGNFGCVQSEAIESHERGNSISVSIPPLATIYLKYLG</sequence>
<evidence type="ECO:0000256" key="1">
    <source>
        <dbReference type="ARBA" id="ARBA00000826"/>
    </source>
</evidence>
<dbReference type="FunFam" id="3.20.20.80:FF:000003">
    <property type="entry name" value="1,4-alpha-glucan branching enzyme GlgB"/>
    <property type="match status" value="1"/>
</dbReference>
<dbReference type="NCBIfam" id="NF003811">
    <property type="entry name" value="PRK05402.1"/>
    <property type="match status" value="1"/>
</dbReference>
<evidence type="ECO:0000256" key="3">
    <source>
        <dbReference type="ARBA" id="ARBA00004964"/>
    </source>
</evidence>
<dbReference type="InterPro" id="IPR017853">
    <property type="entry name" value="GH"/>
</dbReference>
<evidence type="ECO:0000256" key="9">
    <source>
        <dbReference type="ARBA" id="ARBA00023277"/>
    </source>
</evidence>
<dbReference type="Gene3D" id="2.60.40.1180">
    <property type="entry name" value="Golgi alpha-mannosidase II"/>
    <property type="match status" value="1"/>
</dbReference>
<dbReference type="UniPathway" id="UPA00164"/>
<evidence type="ECO:0000256" key="2">
    <source>
        <dbReference type="ARBA" id="ARBA00002953"/>
    </source>
</evidence>
<dbReference type="InterPro" id="IPR006047">
    <property type="entry name" value="GH13_cat_dom"/>
</dbReference>
<dbReference type="STRING" id="758.GCA_000730685_01384"/>
<dbReference type="FunFam" id="2.60.40.1180:FF:000002">
    <property type="entry name" value="1,4-alpha-glucan branching enzyme GlgB"/>
    <property type="match status" value="1"/>
</dbReference>
<dbReference type="GO" id="GO:0043169">
    <property type="term" value="F:cation binding"/>
    <property type="evidence" value="ECO:0007669"/>
    <property type="project" value="InterPro"/>
</dbReference>
<reference evidence="13 14" key="1">
    <citation type="submission" date="2018-12" db="EMBL/GenBank/DDBJ databases">
        <authorList>
            <consortium name="Pathogen Informatics"/>
        </authorList>
    </citation>
    <scope>NUCLEOTIDE SEQUENCE [LARGE SCALE GENOMIC DNA]</scope>
    <source>
        <strain evidence="13 14">NCTC8284</strain>
    </source>
</reference>
<dbReference type="Gene3D" id="2.60.40.10">
    <property type="entry name" value="Immunoglobulins"/>
    <property type="match status" value="1"/>
</dbReference>
<evidence type="ECO:0000259" key="12">
    <source>
        <dbReference type="SMART" id="SM00642"/>
    </source>
</evidence>
<keyword evidence="6 10" id="KW-0328">Glycosyltransferase</keyword>
<dbReference type="InterPro" id="IPR037439">
    <property type="entry name" value="Branching_enzy"/>
</dbReference>
<dbReference type="EC" id="2.4.1.18" evidence="10"/>
<dbReference type="SUPFAM" id="SSF51445">
    <property type="entry name" value="(Trans)glycosidases"/>
    <property type="match status" value="1"/>
</dbReference>
<accession>A0A448MSN0</accession>
<dbReference type="CDD" id="cd11322">
    <property type="entry name" value="AmyAc_Glg_BE"/>
    <property type="match status" value="1"/>
</dbReference>
<dbReference type="HAMAP" id="MF_00685">
    <property type="entry name" value="GlgB"/>
    <property type="match status" value="1"/>
</dbReference>
<dbReference type="NCBIfam" id="NF008967">
    <property type="entry name" value="PRK12313.1"/>
    <property type="match status" value="1"/>
</dbReference>
<dbReference type="NCBIfam" id="TIGR01515">
    <property type="entry name" value="branching_enzym"/>
    <property type="match status" value="1"/>
</dbReference>
<dbReference type="InterPro" id="IPR004193">
    <property type="entry name" value="Glyco_hydro_13_N"/>
</dbReference>
<feature type="active site" description="Nucleophile" evidence="10 11">
    <location>
        <position position="263"/>
    </location>
</feature>
<comment type="catalytic activity">
    <reaction evidence="1 10">
        <text>Transfers a segment of a (1-&gt;4)-alpha-D-glucan chain to a primary hydroxy group in a similar glucan chain.</text>
        <dbReference type="EC" id="2.4.1.18"/>
    </reaction>
</comment>
<keyword evidence="7 10" id="KW-0808">Transferase</keyword>